<evidence type="ECO:0000256" key="4">
    <source>
        <dbReference type="ARBA" id="ARBA00022741"/>
    </source>
</evidence>
<protein>
    <submittedName>
        <fullName evidence="10">CHK1 protein kinase</fullName>
    </submittedName>
</protein>
<dbReference type="OrthoDB" id="539158at2759"/>
<dbReference type="InterPro" id="IPR017441">
    <property type="entry name" value="Protein_kinase_ATP_BS"/>
</dbReference>
<dbReference type="GO" id="GO:0004674">
    <property type="term" value="F:protein serine/threonine kinase activity"/>
    <property type="evidence" value="ECO:0007669"/>
    <property type="project" value="UniProtKB-KW"/>
</dbReference>
<evidence type="ECO:0000256" key="1">
    <source>
        <dbReference type="ARBA" id="ARBA00010791"/>
    </source>
</evidence>
<dbReference type="GO" id="GO:0035556">
    <property type="term" value="P:intracellular signal transduction"/>
    <property type="evidence" value="ECO:0007669"/>
    <property type="project" value="TreeGrafter"/>
</dbReference>
<dbReference type="EMBL" id="KB467909">
    <property type="protein sequence ID" value="PCH37133.1"/>
    <property type="molecule type" value="Genomic_DNA"/>
</dbReference>
<dbReference type="PROSITE" id="PS00108">
    <property type="entry name" value="PROTEIN_KINASE_ST"/>
    <property type="match status" value="1"/>
</dbReference>
<dbReference type="PANTHER" id="PTHR24346">
    <property type="entry name" value="MAP/MICROTUBULE AFFINITY-REGULATING KINASE"/>
    <property type="match status" value="1"/>
</dbReference>
<feature type="domain" description="Protein kinase" evidence="9">
    <location>
        <begin position="17"/>
        <end position="286"/>
    </location>
</feature>
<dbReference type="PANTHER" id="PTHR24346:SF82">
    <property type="entry name" value="KP78A-RELATED"/>
    <property type="match status" value="1"/>
</dbReference>
<reference evidence="10 11" key="1">
    <citation type="journal article" date="2012" name="Science">
        <title>The Paleozoic origin of enzymatic lignin decomposition reconstructed from 31 fungal genomes.</title>
        <authorList>
            <person name="Floudas D."/>
            <person name="Binder M."/>
            <person name="Riley R."/>
            <person name="Barry K."/>
            <person name="Blanchette R.A."/>
            <person name="Henrissat B."/>
            <person name="Martinez A.T."/>
            <person name="Otillar R."/>
            <person name="Spatafora J.W."/>
            <person name="Yadav J.S."/>
            <person name="Aerts A."/>
            <person name="Benoit I."/>
            <person name="Boyd A."/>
            <person name="Carlson A."/>
            <person name="Copeland A."/>
            <person name="Coutinho P.M."/>
            <person name="de Vries R.P."/>
            <person name="Ferreira P."/>
            <person name="Findley K."/>
            <person name="Foster B."/>
            <person name="Gaskell J."/>
            <person name="Glotzer D."/>
            <person name="Gorecki P."/>
            <person name="Heitman J."/>
            <person name="Hesse C."/>
            <person name="Hori C."/>
            <person name="Igarashi K."/>
            <person name="Jurgens J.A."/>
            <person name="Kallen N."/>
            <person name="Kersten P."/>
            <person name="Kohler A."/>
            <person name="Kuees U."/>
            <person name="Kumar T.K.A."/>
            <person name="Kuo A."/>
            <person name="LaButti K."/>
            <person name="Larrondo L.F."/>
            <person name="Lindquist E."/>
            <person name="Ling A."/>
            <person name="Lombard V."/>
            <person name="Lucas S."/>
            <person name="Lundell T."/>
            <person name="Martin R."/>
            <person name="McLaughlin D.J."/>
            <person name="Morgenstern I."/>
            <person name="Morin E."/>
            <person name="Murat C."/>
            <person name="Nagy L.G."/>
            <person name="Nolan M."/>
            <person name="Ohm R.A."/>
            <person name="Patyshakuliyeva A."/>
            <person name="Rokas A."/>
            <person name="Ruiz-Duenas F.J."/>
            <person name="Sabat G."/>
            <person name="Salamov A."/>
            <person name="Samejima M."/>
            <person name="Schmutz J."/>
            <person name="Slot J.C."/>
            <person name="St John F."/>
            <person name="Stenlid J."/>
            <person name="Sun H."/>
            <person name="Sun S."/>
            <person name="Syed K."/>
            <person name="Tsang A."/>
            <person name="Wiebenga A."/>
            <person name="Young D."/>
            <person name="Pisabarro A."/>
            <person name="Eastwood D.C."/>
            <person name="Martin F."/>
            <person name="Cullen D."/>
            <person name="Grigoriev I.V."/>
            <person name="Hibbett D.S."/>
        </authorList>
    </citation>
    <scope>NUCLEOTIDE SEQUENCE [LARGE SCALE GENOMIC DNA]</scope>
    <source>
        <strain evidence="10 11">MD-104</strain>
    </source>
</reference>
<name>A0A2H3JBE4_WOLCO</name>
<evidence type="ECO:0000256" key="7">
    <source>
        <dbReference type="PROSITE-ProRule" id="PRU10141"/>
    </source>
</evidence>
<dbReference type="STRING" id="742152.A0A2H3JBE4"/>
<evidence type="ECO:0000256" key="3">
    <source>
        <dbReference type="ARBA" id="ARBA00022679"/>
    </source>
</evidence>
<dbReference type="InterPro" id="IPR011009">
    <property type="entry name" value="Kinase-like_dom_sf"/>
</dbReference>
<sequence>MSQSSSSKLRFPKVAGYQLVKRIGGGGFSTVYRAVNFDEHRVAACKMVTLTLETTKQARKTLDREIRVHSALKHENVLEFITAICVEPDEDLPYYPGLYMLLELAAGGDLFDKIAPDVGVGEEIAHYYFTQLVDGLTYIHEQGVCHRDLKPENLLLDAAGTLKICDFGLCSVYRLKGTNKTRRLCELCGSLPYVAPEMSQTVPYAAEPVDVWGCGIILFTMLAGNTPWDEPTKKSYEYSQYLHGLCFDADPWTRFDRGVLSLITGMLAVEPTERMTLAEVAAHPWMIQPSQLVHKGPATLAAHLTASLRESGDLDIADPNLESVDRDGDLVMGQNAHASQFTQSLQLFSQTQAGTRYTPVLTRFYAAIDPLILLPLIQDALTELKVKWKPAVAVDLNSGDDGETNNGDGDKFKEKLIRMRIGGYDRRRLLFKGWVELEHFTYNGTEGTFCVMQRDQGNPISWRQLWKSVIMSPGVEPYVLRKRAYKKE</sequence>
<evidence type="ECO:0000256" key="5">
    <source>
        <dbReference type="ARBA" id="ARBA00022777"/>
    </source>
</evidence>
<keyword evidence="4 7" id="KW-0547">Nucleotide-binding</keyword>
<gene>
    <name evidence="10" type="primary">chk1</name>
    <name evidence="10" type="ORF">WOLCODRAFT_92282</name>
</gene>
<dbReference type="Pfam" id="PF00069">
    <property type="entry name" value="Pkinase"/>
    <property type="match status" value="1"/>
</dbReference>
<keyword evidence="11" id="KW-1185">Reference proteome</keyword>
<evidence type="ECO:0000313" key="10">
    <source>
        <dbReference type="EMBL" id="PCH37133.1"/>
    </source>
</evidence>
<evidence type="ECO:0000259" key="9">
    <source>
        <dbReference type="PROSITE" id="PS50011"/>
    </source>
</evidence>
<feature type="binding site" evidence="7">
    <location>
        <position position="46"/>
    </location>
    <ligand>
        <name>ATP</name>
        <dbReference type="ChEBI" id="CHEBI:30616"/>
    </ligand>
</feature>
<dbReference type="PROSITE" id="PS50011">
    <property type="entry name" value="PROTEIN_KINASE_DOM"/>
    <property type="match status" value="1"/>
</dbReference>
<dbReference type="FunFam" id="1.10.510.10:FF:000571">
    <property type="entry name" value="Maternal embryonic leucine zipper kinase"/>
    <property type="match status" value="1"/>
</dbReference>
<dbReference type="AlphaFoldDB" id="A0A2H3JBE4"/>
<dbReference type="SUPFAM" id="SSF56112">
    <property type="entry name" value="Protein kinase-like (PK-like)"/>
    <property type="match status" value="1"/>
</dbReference>
<dbReference type="InterPro" id="IPR000719">
    <property type="entry name" value="Prot_kinase_dom"/>
</dbReference>
<keyword evidence="3" id="KW-0808">Transferase</keyword>
<evidence type="ECO:0000256" key="6">
    <source>
        <dbReference type="ARBA" id="ARBA00022840"/>
    </source>
</evidence>
<organism evidence="10 11">
    <name type="scientific">Wolfiporia cocos (strain MD-104)</name>
    <name type="common">Brown rot fungus</name>
    <dbReference type="NCBI Taxonomy" id="742152"/>
    <lineage>
        <taxon>Eukaryota</taxon>
        <taxon>Fungi</taxon>
        <taxon>Dikarya</taxon>
        <taxon>Basidiomycota</taxon>
        <taxon>Agaricomycotina</taxon>
        <taxon>Agaricomycetes</taxon>
        <taxon>Polyporales</taxon>
        <taxon>Phaeolaceae</taxon>
        <taxon>Wolfiporia</taxon>
    </lineage>
</organism>
<dbReference type="Gene3D" id="1.10.510.10">
    <property type="entry name" value="Transferase(Phosphotransferase) domain 1"/>
    <property type="match status" value="1"/>
</dbReference>
<accession>A0A2H3JBE4</accession>
<evidence type="ECO:0000313" key="11">
    <source>
        <dbReference type="Proteomes" id="UP000218811"/>
    </source>
</evidence>
<dbReference type="SMART" id="SM00220">
    <property type="entry name" value="S_TKc"/>
    <property type="match status" value="1"/>
</dbReference>
<keyword evidence="5 10" id="KW-0418">Kinase</keyword>
<keyword evidence="2 8" id="KW-0723">Serine/threonine-protein kinase</keyword>
<dbReference type="Proteomes" id="UP000218811">
    <property type="component" value="Unassembled WGS sequence"/>
</dbReference>
<dbReference type="InterPro" id="IPR008271">
    <property type="entry name" value="Ser/Thr_kinase_AS"/>
</dbReference>
<evidence type="ECO:0000256" key="2">
    <source>
        <dbReference type="ARBA" id="ARBA00022527"/>
    </source>
</evidence>
<dbReference type="GO" id="GO:0005524">
    <property type="term" value="F:ATP binding"/>
    <property type="evidence" value="ECO:0007669"/>
    <property type="project" value="UniProtKB-UniRule"/>
</dbReference>
<proteinExistence type="inferred from homology"/>
<comment type="similarity">
    <text evidence="1">Belongs to the protein kinase superfamily. CAMK Ser/Thr protein kinase family. NIM1 subfamily.</text>
</comment>
<evidence type="ECO:0000256" key="8">
    <source>
        <dbReference type="RuleBase" id="RU000304"/>
    </source>
</evidence>
<keyword evidence="6 7" id="KW-0067">ATP-binding</keyword>
<dbReference type="GO" id="GO:0005737">
    <property type="term" value="C:cytoplasm"/>
    <property type="evidence" value="ECO:0007669"/>
    <property type="project" value="TreeGrafter"/>
</dbReference>
<dbReference type="PROSITE" id="PS00107">
    <property type="entry name" value="PROTEIN_KINASE_ATP"/>
    <property type="match status" value="1"/>
</dbReference>